<name>A0A1W2TXA2_ROSNE</name>
<evidence type="ECO:0000313" key="3">
    <source>
        <dbReference type="Proteomes" id="UP000054516"/>
    </source>
</evidence>
<dbReference type="Pfam" id="PF06985">
    <property type="entry name" value="HET"/>
    <property type="match status" value="1"/>
</dbReference>
<sequence length="662" mass="74755">MAAAQPYLHEQLPSARWFRLVSLAPSTSPSAEIHCTITAADFNAHKRAKHSYEALSYVWGSPTGTIPIYCNGKVLLVTPNCRDALRRLRRRFTRRTLWIDSICIDQRSDDVSVKERNSQVLMMGEIYKEAQRVVVWLGTGDESTRWAFNQLRVIGWLGYHPTDSISVTERAAIHKLVRYLSRPGTLPIKLFEKKQQAIQTILGNPWFYRVWTVQETASARDCVVLCGKMQIRWHILYIAVKYIIGTMPRMLPYYNFVLRESARALLLHPVASVGGELPGMVWRTVNIWLMTIGHLNSSLPEDKVYGLYSILTTIGLDLKVPEYGTPISEIYGDLIKAIIKRGRRNLGILCLGIRPLGYHDGLPSWTPNWTTGHPHHPESPKFDFSGYRYLMSGDFQASKNAISIIPGPYPPNELQVKAIVIGKVCRIIVSPSASEPLEPDQTEARISGFTRACYHCVQEIRRNTPSSRPQDHVDVRQALLRGATFHRDADYKTEPADGELMSAINSAFIQWLDVFHYPDCRIMSAEDLKGAAGLDFSDAARESDCFEVIERVLDKDLVEALPDSNVSRRLVAAAAFHNACLQLANWAFVFLDTGHIGRAYFNSRENDRVALLAGSHLPFLLREVDVGQSRYRVVAPAYFYGVMEGELWPEDAKLGVRDIILV</sequence>
<reference evidence="2" key="1">
    <citation type="submission" date="2016-03" db="EMBL/GenBank/DDBJ databases">
        <title>Draft genome sequence of Rosellinia necatrix.</title>
        <authorList>
            <person name="Kanematsu S."/>
        </authorList>
    </citation>
    <scope>NUCLEOTIDE SEQUENCE [LARGE SCALE GENOMIC DNA]</scope>
    <source>
        <strain evidence="2">W97</strain>
    </source>
</reference>
<dbReference type="EMBL" id="DF977564">
    <property type="protein sequence ID" value="GAP93338.2"/>
    <property type="molecule type" value="Genomic_DNA"/>
</dbReference>
<keyword evidence="2" id="KW-0648">Protein biosynthesis</keyword>
<accession>A0A1W2TXA2</accession>
<evidence type="ECO:0000313" key="2">
    <source>
        <dbReference type="EMBL" id="GAP93338.2"/>
    </source>
</evidence>
<protein>
    <submittedName>
        <fullName evidence="2">Putative eukaryotic translation initiation factor</fullName>
    </submittedName>
</protein>
<dbReference type="PANTHER" id="PTHR24148">
    <property type="entry name" value="ANKYRIN REPEAT DOMAIN-CONTAINING PROTEIN 39 HOMOLOG-RELATED"/>
    <property type="match status" value="1"/>
</dbReference>
<dbReference type="Proteomes" id="UP000054516">
    <property type="component" value="Unassembled WGS sequence"/>
</dbReference>
<dbReference type="GO" id="GO:0003743">
    <property type="term" value="F:translation initiation factor activity"/>
    <property type="evidence" value="ECO:0007669"/>
    <property type="project" value="UniProtKB-KW"/>
</dbReference>
<dbReference type="OrthoDB" id="194358at2759"/>
<gene>
    <name evidence="2" type="ORF">SAMD00023353_11900040</name>
</gene>
<feature type="domain" description="Heterokaryon incompatibility" evidence="1">
    <location>
        <begin position="52"/>
        <end position="215"/>
    </location>
</feature>
<dbReference type="AlphaFoldDB" id="A0A1W2TXA2"/>
<keyword evidence="2" id="KW-0396">Initiation factor</keyword>
<keyword evidence="3" id="KW-1185">Reference proteome</keyword>
<evidence type="ECO:0000259" key="1">
    <source>
        <dbReference type="Pfam" id="PF06985"/>
    </source>
</evidence>
<organism evidence="2">
    <name type="scientific">Rosellinia necatrix</name>
    <name type="common">White root-rot fungus</name>
    <dbReference type="NCBI Taxonomy" id="77044"/>
    <lineage>
        <taxon>Eukaryota</taxon>
        <taxon>Fungi</taxon>
        <taxon>Dikarya</taxon>
        <taxon>Ascomycota</taxon>
        <taxon>Pezizomycotina</taxon>
        <taxon>Sordariomycetes</taxon>
        <taxon>Xylariomycetidae</taxon>
        <taxon>Xylariales</taxon>
        <taxon>Xylariaceae</taxon>
        <taxon>Rosellinia</taxon>
    </lineage>
</organism>
<proteinExistence type="predicted"/>
<dbReference type="PANTHER" id="PTHR24148:SF64">
    <property type="entry name" value="HETEROKARYON INCOMPATIBILITY DOMAIN-CONTAINING PROTEIN"/>
    <property type="match status" value="1"/>
</dbReference>
<dbReference type="InterPro" id="IPR052895">
    <property type="entry name" value="HetReg/Transcr_Mod"/>
</dbReference>
<dbReference type="InterPro" id="IPR010730">
    <property type="entry name" value="HET"/>
</dbReference>